<dbReference type="EMBL" id="MU827787">
    <property type="protein sequence ID" value="KAJ7333038.1"/>
    <property type="molecule type" value="Genomic_DNA"/>
</dbReference>
<gene>
    <name evidence="1" type="ORF">OS493_018207</name>
</gene>
<dbReference type="AlphaFoldDB" id="A0A9W9YBS4"/>
<dbReference type="InterPro" id="IPR042214">
    <property type="entry name" value="TruD_catalytic"/>
</dbReference>
<evidence type="ECO:0000313" key="2">
    <source>
        <dbReference type="Proteomes" id="UP001163046"/>
    </source>
</evidence>
<evidence type="ECO:0008006" key="3">
    <source>
        <dbReference type="Google" id="ProtNLM"/>
    </source>
</evidence>
<proteinExistence type="predicted"/>
<organism evidence="1 2">
    <name type="scientific">Desmophyllum pertusum</name>
    <dbReference type="NCBI Taxonomy" id="174260"/>
    <lineage>
        <taxon>Eukaryota</taxon>
        <taxon>Metazoa</taxon>
        <taxon>Cnidaria</taxon>
        <taxon>Anthozoa</taxon>
        <taxon>Hexacorallia</taxon>
        <taxon>Scleractinia</taxon>
        <taxon>Caryophylliina</taxon>
        <taxon>Caryophylliidae</taxon>
        <taxon>Desmophyllum</taxon>
    </lineage>
</organism>
<dbReference type="GO" id="GO:0003723">
    <property type="term" value="F:RNA binding"/>
    <property type="evidence" value="ECO:0007669"/>
    <property type="project" value="InterPro"/>
</dbReference>
<name>A0A9W9YBS4_9CNID</name>
<evidence type="ECO:0000313" key="1">
    <source>
        <dbReference type="EMBL" id="KAJ7333038.1"/>
    </source>
</evidence>
<protein>
    <recommendedName>
        <fullName evidence="3">tRNA pseudouridine synthase</fullName>
    </recommendedName>
</protein>
<dbReference type="SUPFAM" id="SSF55120">
    <property type="entry name" value="Pseudouridine synthase"/>
    <property type="match status" value="1"/>
</dbReference>
<dbReference type="GO" id="GO:0009982">
    <property type="term" value="F:pseudouridine synthase activity"/>
    <property type="evidence" value="ECO:0007669"/>
    <property type="project" value="InterPro"/>
</dbReference>
<comment type="caution">
    <text evidence="1">The sequence shown here is derived from an EMBL/GenBank/DDBJ whole genome shotgun (WGS) entry which is preliminary data.</text>
</comment>
<keyword evidence="2" id="KW-1185">Reference proteome</keyword>
<dbReference type="Proteomes" id="UP001163046">
    <property type="component" value="Unassembled WGS sequence"/>
</dbReference>
<dbReference type="InterPro" id="IPR020103">
    <property type="entry name" value="PsdUridine_synth_cat_dom_sf"/>
</dbReference>
<accession>A0A9W9YBS4</accession>
<sequence length="109" mass="12265">MNLPGAYRKLVAFPWDLSWKCVKDEYACSVNTSAGHSTTRAGSGSTDNDVKRPRLATRDYCDYETEHTETTELDEVHRSSENCCINLEISFSLAPSCYATSCIRELMKN</sequence>
<dbReference type="Gene3D" id="3.30.2350.20">
    <property type="entry name" value="TruD, catalytic domain"/>
    <property type="match status" value="1"/>
</dbReference>
<reference evidence="1" key="1">
    <citation type="submission" date="2023-01" db="EMBL/GenBank/DDBJ databases">
        <title>Genome assembly of the deep-sea coral Lophelia pertusa.</title>
        <authorList>
            <person name="Herrera S."/>
            <person name="Cordes E."/>
        </authorList>
    </citation>
    <scope>NUCLEOTIDE SEQUENCE</scope>
    <source>
        <strain evidence="1">USNM1676648</strain>
        <tissue evidence="1">Polyp</tissue>
    </source>
</reference>
<dbReference type="GO" id="GO:0001522">
    <property type="term" value="P:pseudouridine synthesis"/>
    <property type="evidence" value="ECO:0007669"/>
    <property type="project" value="InterPro"/>
</dbReference>